<dbReference type="AlphaFoldDB" id="A0A1B7MDL9"/>
<feature type="compositionally biased region" description="Polar residues" evidence="1">
    <location>
        <begin position="84"/>
        <end position="98"/>
    </location>
</feature>
<accession>A0A1B7MDL9</accession>
<evidence type="ECO:0000313" key="2">
    <source>
        <dbReference type="EMBL" id="OAX30697.1"/>
    </source>
</evidence>
<evidence type="ECO:0000256" key="1">
    <source>
        <dbReference type="SAM" id="MobiDB-lite"/>
    </source>
</evidence>
<name>A0A1B7MDL9_9AGAM</name>
<proteinExistence type="predicted"/>
<reference evidence="2 3" key="1">
    <citation type="submission" date="2016-06" db="EMBL/GenBank/DDBJ databases">
        <title>Comparative genomics of the ectomycorrhizal sister species Rhizopogon vinicolor and Rhizopogon vesiculosus (Basidiomycota: Boletales) reveals a divergence of the mating type B locus.</title>
        <authorList>
            <consortium name="DOE Joint Genome Institute"/>
            <person name="Mujic A.B."/>
            <person name="Kuo A."/>
            <person name="Tritt A."/>
            <person name="Lipzen A."/>
            <person name="Chen C."/>
            <person name="Johnson J."/>
            <person name="Sharma A."/>
            <person name="Barry K."/>
            <person name="Grigoriev I.V."/>
            <person name="Spatafora J.W."/>
        </authorList>
    </citation>
    <scope>NUCLEOTIDE SEQUENCE [LARGE SCALE GENOMIC DNA]</scope>
    <source>
        <strain evidence="2 3">AM-OR11-026</strain>
    </source>
</reference>
<gene>
    <name evidence="2" type="ORF">K503DRAFT_778066</name>
</gene>
<dbReference type="Proteomes" id="UP000092154">
    <property type="component" value="Unassembled WGS sequence"/>
</dbReference>
<feature type="region of interest" description="Disordered" evidence="1">
    <location>
        <begin position="1"/>
        <end position="29"/>
    </location>
</feature>
<sequence>MSGNEYRRNWMSVPDRGTRSEAFGGELHTGPQLFLGATEARRSARLAMQRVMPPPGGPSSPAGSSEPSGLTSAHQTPGDAVAQMDTTEYTSTKLQDSLSAIVPSPPPSTTVPRVRKVTLKLGKPPSE</sequence>
<dbReference type="InParanoid" id="A0A1B7MDL9"/>
<keyword evidence="3" id="KW-1185">Reference proteome</keyword>
<organism evidence="2 3">
    <name type="scientific">Rhizopogon vinicolor AM-OR11-026</name>
    <dbReference type="NCBI Taxonomy" id="1314800"/>
    <lineage>
        <taxon>Eukaryota</taxon>
        <taxon>Fungi</taxon>
        <taxon>Dikarya</taxon>
        <taxon>Basidiomycota</taxon>
        <taxon>Agaricomycotina</taxon>
        <taxon>Agaricomycetes</taxon>
        <taxon>Agaricomycetidae</taxon>
        <taxon>Boletales</taxon>
        <taxon>Suillineae</taxon>
        <taxon>Rhizopogonaceae</taxon>
        <taxon>Rhizopogon</taxon>
    </lineage>
</organism>
<protein>
    <submittedName>
        <fullName evidence="2">Uncharacterized protein</fullName>
    </submittedName>
</protein>
<feature type="region of interest" description="Disordered" evidence="1">
    <location>
        <begin position="44"/>
        <end position="127"/>
    </location>
</feature>
<evidence type="ECO:0000313" key="3">
    <source>
        <dbReference type="Proteomes" id="UP000092154"/>
    </source>
</evidence>
<feature type="compositionally biased region" description="Low complexity" evidence="1">
    <location>
        <begin position="59"/>
        <end position="69"/>
    </location>
</feature>
<dbReference type="EMBL" id="KV450061">
    <property type="protein sequence ID" value="OAX30697.1"/>
    <property type="molecule type" value="Genomic_DNA"/>
</dbReference>